<dbReference type="PROSITE" id="PS01035">
    <property type="entry name" value="PTS_EIIB_TYPE_1_CYS"/>
    <property type="match status" value="1"/>
</dbReference>
<dbReference type="NCBIfam" id="TIGR01998">
    <property type="entry name" value="PTS-II-BC-nag"/>
    <property type="match status" value="1"/>
</dbReference>
<dbReference type="InterPro" id="IPR036878">
    <property type="entry name" value="Glu_permease_IIB"/>
</dbReference>
<dbReference type="Pfam" id="PF00367">
    <property type="entry name" value="PTS_EIIB"/>
    <property type="match status" value="1"/>
</dbReference>
<evidence type="ECO:0000256" key="7">
    <source>
        <dbReference type="ARBA" id="ARBA00022692"/>
    </source>
</evidence>
<feature type="transmembrane region" description="Helical" evidence="12">
    <location>
        <begin position="275"/>
        <end position="298"/>
    </location>
</feature>
<dbReference type="PANTHER" id="PTHR30009">
    <property type="entry name" value="CYTOCHROME C-TYPE SYNTHESIS PROTEIN AND PTS TRANSMEMBRANE COMPONENT"/>
    <property type="match status" value="1"/>
</dbReference>
<keyword evidence="7 12" id="KW-0812">Transmembrane</keyword>
<dbReference type="InterPro" id="IPR010974">
    <property type="entry name" value="PTS_IIBC_nag"/>
</dbReference>
<keyword evidence="2" id="KW-0813">Transport</keyword>
<feature type="transmembrane region" description="Helical" evidence="12">
    <location>
        <begin position="328"/>
        <end position="349"/>
    </location>
</feature>
<feature type="transmembrane region" description="Helical" evidence="12">
    <location>
        <begin position="225"/>
        <end position="245"/>
    </location>
</feature>
<dbReference type="PROSITE" id="PS00371">
    <property type="entry name" value="PTS_EIIA_TYPE_1_HIS"/>
    <property type="match status" value="1"/>
</dbReference>
<dbReference type="NCBIfam" id="TIGR00830">
    <property type="entry name" value="PTBA"/>
    <property type="match status" value="1"/>
</dbReference>
<keyword evidence="9 12" id="KW-1133">Transmembrane helix</keyword>
<feature type="active site" description="Phosphocysteine intermediate; for EIIB activity" evidence="11">
    <location>
        <position position="404"/>
    </location>
</feature>
<dbReference type="Proteomes" id="UP001330749">
    <property type="component" value="Unassembled WGS sequence"/>
</dbReference>
<dbReference type="RefSeq" id="WP_327967366.1">
    <property type="nucleotide sequence ID" value="NZ_JARMQG010000085.1"/>
</dbReference>
<evidence type="ECO:0000313" key="17">
    <source>
        <dbReference type="Proteomes" id="UP001330749"/>
    </source>
</evidence>
<sequence length="630" mass="67708">MLGFLQRIGKALMLPIAVLPAAGLLLRFGQPDLLNIPFIANAGNAIFANLALIFAIGVAMGFAKDNNGAAALAGAIGYLVLTEGTKAIDKNINMGVLGGILTGIIAGLLYNRFRDVKLPEWLGFFSGRRFVPIITSVAMVILAGIAGFVWPPIQDAINGLGNWIIGLGAIGSGLFGFLNRLLIPLGLHHVLNSLFWFQFGEFQGKTGDIARFFAGDPSAGGYMTGFFPIMMFGLPAAAFAIIAAAKPEKRKSVSGMFIGLALTSFLTGITEPIEFSFMFIAPLLYGVHAVLTGLSMWVTSILGIKDGFTFSAGAIDYVLNFNIAHKPLLLLLVGLVYAVIYFVIFYGLIKAFNIKTPGREEDDAAEVSQAADQGTVGSNKYETMAYHFIQDIGGRENITTIDNCTTRLRLNIKDMDQVKDSSLKAHGAKGIMKLNKNNLQIVVGTEVEFVADAMKSIDMNQVKMDVPPMEAATAETMGKQPLTDNDFVMPIEGKIIPLADVPDQVFSQKMMGDGFGIVPSKGSVVSPVDGEILNVFPTKHAIGIRSKQGYEILIHIGLDTVNLKGEGFTVLVKEGEQITKGQEILKFDLDFIKNSVPSSVTPVIFTNLTSLNIKTHGQTEQGKSGILSIE</sequence>
<dbReference type="Pfam" id="PF02378">
    <property type="entry name" value="PTS_EIIC"/>
    <property type="match status" value="1"/>
</dbReference>
<dbReference type="EC" id="2.7.1.193" evidence="16"/>
<keyword evidence="6" id="KW-0598">Phosphotransferase system</keyword>
<evidence type="ECO:0000256" key="9">
    <source>
        <dbReference type="ARBA" id="ARBA00022989"/>
    </source>
</evidence>
<feature type="transmembrane region" description="Helical" evidence="12">
    <location>
        <begin position="12"/>
        <end position="29"/>
    </location>
</feature>
<organism evidence="16 17">
    <name type="scientific">Bacillus xiapuensis</name>
    <dbReference type="NCBI Taxonomy" id="2014075"/>
    <lineage>
        <taxon>Bacteria</taxon>
        <taxon>Bacillati</taxon>
        <taxon>Bacillota</taxon>
        <taxon>Bacilli</taxon>
        <taxon>Bacillales</taxon>
        <taxon>Bacillaceae</taxon>
        <taxon>Bacillus</taxon>
    </lineage>
</organism>
<dbReference type="InterPro" id="IPR013013">
    <property type="entry name" value="PTS_EIIC_1"/>
</dbReference>
<comment type="caution">
    <text evidence="16">The sequence shown here is derived from an EMBL/GenBank/DDBJ whole genome shotgun (WGS) entry which is preliminary data.</text>
</comment>
<dbReference type="PANTHER" id="PTHR30009:SF4">
    <property type="entry name" value="PTS SYSTEM N-ACETYLGLUCOSAMINE-SPECIFIC EIICBA COMPONENT"/>
    <property type="match status" value="1"/>
</dbReference>
<dbReference type="SUPFAM" id="SSF51261">
    <property type="entry name" value="Duplicated hybrid motif"/>
    <property type="match status" value="1"/>
</dbReference>
<dbReference type="NCBIfam" id="TIGR00826">
    <property type="entry name" value="EIIB_glc"/>
    <property type="match status" value="1"/>
</dbReference>
<protein>
    <submittedName>
        <fullName evidence="16">N-acetylglucosamine-specific PTS transporter subunit IIBC</fullName>
        <ecNumber evidence="16">2.7.1.193</ecNumber>
    </submittedName>
</protein>
<dbReference type="GO" id="GO:0103111">
    <property type="term" value="F:protein-N(pi)-phosphohistidine--N-acetyl-D-glucosamine phosphotransferase activity"/>
    <property type="evidence" value="ECO:0007669"/>
    <property type="project" value="UniProtKB-EC"/>
</dbReference>
<evidence type="ECO:0000313" key="16">
    <source>
        <dbReference type="EMBL" id="MED3562439.1"/>
    </source>
</evidence>
<dbReference type="SUPFAM" id="SSF55604">
    <property type="entry name" value="Glucose permease domain IIB"/>
    <property type="match status" value="1"/>
</dbReference>
<dbReference type="InterPro" id="IPR011055">
    <property type="entry name" value="Dup_hybrid_motif"/>
</dbReference>
<gene>
    <name evidence="16" type="primary">nagE</name>
    <name evidence="16" type="ORF">P4447_08220</name>
</gene>
<dbReference type="InterPro" id="IPR001127">
    <property type="entry name" value="PTS_EIIA_1_perm"/>
</dbReference>
<dbReference type="PROSITE" id="PS51098">
    <property type="entry name" value="PTS_EIIB_TYPE_1"/>
    <property type="match status" value="1"/>
</dbReference>
<feature type="domain" description="PTS EIIB type-1" evidence="14">
    <location>
        <begin position="382"/>
        <end position="464"/>
    </location>
</feature>
<dbReference type="Gene3D" id="2.70.70.10">
    <property type="entry name" value="Glucose Permease (Domain IIA)"/>
    <property type="match status" value="1"/>
</dbReference>
<feature type="transmembrane region" description="Helical" evidence="12">
    <location>
        <begin position="41"/>
        <end position="62"/>
    </location>
</feature>
<dbReference type="InterPro" id="IPR050429">
    <property type="entry name" value="PTS_Glucose_EIICBA"/>
</dbReference>
<feature type="domain" description="PTS EIIC type-1" evidence="15">
    <location>
        <begin position="1"/>
        <end position="361"/>
    </location>
</feature>
<evidence type="ECO:0000259" key="13">
    <source>
        <dbReference type="PROSITE" id="PS51093"/>
    </source>
</evidence>
<feature type="transmembrane region" description="Helical" evidence="12">
    <location>
        <begin position="252"/>
        <end position="269"/>
    </location>
</feature>
<feature type="transmembrane region" description="Helical" evidence="12">
    <location>
        <begin position="92"/>
        <end position="110"/>
    </location>
</feature>
<keyword evidence="17" id="KW-1185">Reference proteome</keyword>
<keyword evidence="3" id="KW-1003">Cell membrane</keyword>
<dbReference type="Pfam" id="PF00358">
    <property type="entry name" value="PTS_EIIA_1"/>
    <property type="match status" value="1"/>
</dbReference>
<evidence type="ECO:0000256" key="5">
    <source>
        <dbReference type="ARBA" id="ARBA00022679"/>
    </source>
</evidence>
<dbReference type="CDD" id="cd00212">
    <property type="entry name" value="PTS_IIB_glc"/>
    <property type="match status" value="1"/>
</dbReference>
<dbReference type="InterPro" id="IPR003352">
    <property type="entry name" value="PTS_EIIC"/>
</dbReference>
<dbReference type="PROSITE" id="PS51103">
    <property type="entry name" value="PTS_EIIC_TYPE_1"/>
    <property type="match status" value="1"/>
</dbReference>
<evidence type="ECO:0000259" key="15">
    <source>
        <dbReference type="PROSITE" id="PS51103"/>
    </source>
</evidence>
<evidence type="ECO:0000256" key="4">
    <source>
        <dbReference type="ARBA" id="ARBA00022597"/>
    </source>
</evidence>
<keyword evidence="8" id="KW-0418">Kinase</keyword>
<evidence type="ECO:0000256" key="12">
    <source>
        <dbReference type="SAM" id="Phobius"/>
    </source>
</evidence>
<accession>A0ABU6N8A0</accession>
<evidence type="ECO:0000256" key="6">
    <source>
        <dbReference type="ARBA" id="ARBA00022683"/>
    </source>
</evidence>
<proteinExistence type="predicted"/>
<reference evidence="16 17" key="1">
    <citation type="submission" date="2023-03" db="EMBL/GenBank/DDBJ databases">
        <title>Bacillus Genome Sequencing.</title>
        <authorList>
            <person name="Dunlap C."/>
        </authorList>
    </citation>
    <scope>NUCLEOTIDE SEQUENCE [LARGE SCALE GENOMIC DNA]</scope>
    <source>
        <strain evidence="16 17">B-14544</strain>
    </source>
</reference>
<evidence type="ECO:0000256" key="8">
    <source>
        <dbReference type="ARBA" id="ARBA00022777"/>
    </source>
</evidence>
<comment type="subcellular location">
    <subcellularLocation>
        <location evidence="1">Cell membrane</location>
        <topology evidence="1">Multi-pass membrane protein</topology>
    </subcellularLocation>
</comment>
<keyword evidence="10 12" id="KW-0472">Membrane</keyword>
<keyword evidence="4" id="KW-0762">Sugar transport</keyword>
<evidence type="ECO:0000256" key="3">
    <source>
        <dbReference type="ARBA" id="ARBA00022475"/>
    </source>
</evidence>
<evidence type="ECO:0000259" key="14">
    <source>
        <dbReference type="PROSITE" id="PS51098"/>
    </source>
</evidence>
<dbReference type="Gene3D" id="3.30.1360.60">
    <property type="entry name" value="Glucose permease domain IIB"/>
    <property type="match status" value="1"/>
</dbReference>
<evidence type="ECO:0000256" key="11">
    <source>
        <dbReference type="PROSITE-ProRule" id="PRU00421"/>
    </source>
</evidence>
<dbReference type="InterPro" id="IPR018113">
    <property type="entry name" value="PTrfase_EIIB_Cys"/>
</dbReference>
<feature type="transmembrane region" description="Helical" evidence="12">
    <location>
        <begin position="162"/>
        <end position="183"/>
    </location>
</feature>
<feature type="transmembrane region" description="Helical" evidence="12">
    <location>
        <begin position="130"/>
        <end position="150"/>
    </location>
</feature>
<evidence type="ECO:0000256" key="1">
    <source>
        <dbReference type="ARBA" id="ARBA00004651"/>
    </source>
</evidence>
<dbReference type="InterPro" id="IPR001996">
    <property type="entry name" value="PTS_IIB_1"/>
</dbReference>
<evidence type="ECO:0000256" key="10">
    <source>
        <dbReference type="ARBA" id="ARBA00023136"/>
    </source>
</evidence>
<feature type="domain" description="PTS EIIA type-1" evidence="13">
    <location>
        <begin position="503"/>
        <end position="607"/>
    </location>
</feature>
<dbReference type="EMBL" id="JARMQG010000085">
    <property type="protein sequence ID" value="MED3562439.1"/>
    <property type="molecule type" value="Genomic_DNA"/>
</dbReference>
<keyword evidence="5 16" id="KW-0808">Transferase</keyword>
<dbReference type="PROSITE" id="PS51093">
    <property type="entry name" value="PTS_EIIA_TYPE_1"/>
    <property type="match status" value="1"/>
</dbReference>
<name>A0ABU6N8A0_9BACI</name>
<evidence type="ECO:0000256" key="2">
    <source>
        <dbReference type="ARBA" id="ARBA00022448"/>
    </source>
</evidence>